<sequence length="49" mass="5731">MISLLNVIISFLMLVLSPHLEIARQKEKMLEISHKIECSYAENEFLNKI</sequence>
<evidence type="ECO:0000313" key="1">
    <source>
        <dbReference type="EMBL" id="SFC13767.1"/>
    </source>
</evidence>
<proteinExistence type="predicted"/>
<name>A0A1I1GPT3_9FLAO</name>
<evidence type="ECO:0000313" key="2">
    <source>
        <dbReference type="Proteomes" id="UP000199438"/>
    </source>
</evidence>
<organism evidence="1 2">
    <name type="scientific">Zunongwangia mangrovi</name>
    <dbReference type="NCBI Taxonomy" id="1334022"/>
    <lineage>
        <taxon>Bacteria</taxon>
        <taxon>Pseudomonadati</taxon>
        <taxon>Bacteroidota</taxon>
        <taxon>Flavobacteriia</taxon>
        <taxon>Flavobacteriales</taxon>
        <taxon>Flavobacteriaceae</taxon>
        <taxon>Zunongwangia</taxon>
    </lineage>
</organism>
<accession>A0A1I1GPT3</accession>
<dbReference type="STRING" id="1334022.SAMN04487907_102369"/>
<keyword evidence="2" id="KW-1185">Reference proteome</keyword>
<dbReference type="AlphaFoldDB" id="A0A1I1GPT3"/>
<gene>
    <name evidence="1" type="ORF">SAMN04487907_102369</name>
</gene>
<dbReference type="Proteomes" id="UP000199438">
    <property type="component" value="Unassembled WGS sequence"/>
</dbReference>
<dbReference type="EMBL" id="FOKV01000002">
    <property type="protein sequence ID" value="SFC13767.1"/>
    <property type="molecule type" value="Genomic_DNA"/>
</dbReference>
<protein>
    <submittedName>
        <fullName evidence="1">Uncharacterized protein</fullName>
    </submittedName>
</protein>
<reference evidence="2" key="1">
    <citation type="submission" date="2016-10" db="EMBL/GenBank/DDBJ databases">
        <authorList>
            <person name="Varghese N."/>
            <person name="Submissions S."/>
        </authorList>
    </citation>
    <scope>NUCLEOTIDE SEQUENCE [LARGE SCALE GENOMIC DNA]</scope>
    <source>
        <strain evidence="2">DSM 24499</strain>
    </source>
</reference>